<organism evidence="1 2">
    <name type="scientific">Fusobacterium necrophorum BL</name>
    <dbReference type="NCBI Taxonomy" id="1441732"/>
    <lineage>
        <taxon>Bacteria</taxon>
        <taxon>Fusobacteriati</taxon>
        <taxon>Fusobacteriota</taxon>
        <taxon>Fusobacteriia</taxon>
        <taxon>Fusobacteriales</taxon>
        <taxon>Fusobacteriaceae</taxon>
        <taxon>Fusobacterium</taxon>
    </lineage>
</organism>
<comment type="caution">
    <text evidence="1">The sequence shown here is derived from an EMBL/GenBank/DDBJ whole genome shotgun (WGS) entry which is preliminary data.</text>
</comment>
<dbReference type="RefSeq" id="WP_035933878.1">
    <property type="nucleotide sequence ID" value="NZ_JAAC01000152.1"/>
</dbReference>
<feature type="non-terminal residue" evidence="1">
    <location>
        <position position="3402"/>
    </location>
</feature>
<proteinExistence type="predicted"/>
<evidence type="ECO:0000313" key="2">
    <source>
        <dbReference type="Proteomes" id="UP000027473"/>
    </source>
</evidence>
<accession>A0AB73BUF1</accession>
<dbReference type="Proteomes" id="UP000027473">
    <property type="component" value="Unassembled WGS sequence"/>
</dbReference>
<name>A0AB73BUF1_9FUSO</name>
<feature type="non-terminal residue" evidence="1">
    <location>
        <position position="1"/>
    </location>
</feature>
<dbReference type="InterPro" id="IPR053787">
    <property type="entry name" value="Autotransptr-assoc_N"/>
</dbReference>
<evidence type="ECO:0000313" key="1">
    <source>
        <dbReference type="EMBL" id="KDE61859.1"/>
    </source>
</evidence>
<evidence type="ECO:0008006" key="3">
    <source>
        <dbReference type="Google" id="ProtNLM"/>
    </source>
</evidence>
<protein>
    <recommendedName>
        <fullName evidence="3">Autotransporter domain-containing protein</fullName>
    </recommendedName>
</protein>
<dbReference type="NCBIfam" id="NF033175">
    <property type="entry name" value="fuso_auto_Nterm"/>
    <property type="match status" value="1"/>
</dbReference>
<dbReference type="EMBL" id="JAAC01000152">
    <property type="protein sequence ID" value="KDE61859.1"/>
    <property type="molecule type" value="Genomic_DNA"/>
</dbReference>
<dbReference type="InterPro" id="IPR012332">
    <property type="entry name" value="Autotransporter_pectin_lyase_C"/>
</dbReference>
<sequence>LYVMLGMNAFAQEVNATVATKQEIGLSTDRLSEMLRRIKEENNKKLKGTQLELVQLMEQGDQVVKSPWASWQFGMNYFYNNGTKYKGRGDRSEKYSYEGIFTRSTDVFERNTSLDSVNYSKLTTSSDFRSGTTSLRKGILSQYGLVSERKVKEPIASFDVIASINPRNIEKTIKEPKIPSSVTFDLPKISVTLPTAPNITSNIPVVNVGTVQGKTVVPPVLPKTIAFNLPKIEISELTPPNIESNIPDVTTPEVQSKTVNPPNLPEAISFDPAEPEIAIPATPSLPEPPTFKIVVAADYNNGVGSGESGAGILKKQTGTDKYYIEETNNPSQNVIGKKDYAYLNYTWSNSYEKEGLAFKWFDGPNPGANYYFGYSYSPTLIYGKSGDTINQQITAIGKSETNYDGLARTVGITEISIDSYNNVTGLRSSTQNPNRNDQYFLVGGSRAIEFDSENGGKAVNVGTVNLNGILTLGMVSQGSIKDEQIINDGTITDKKEKDEDYIKALTTKYNTKINDSAENNALKIYGPGNESYDVSLDSNGYVGYKIGMALVPENPGTYYITTLDNKGEIKFYGGHSIGAYVYLPTSTGGPGTPVQAIFNGTLKNDKTGTIELSGKSSHGMKLAAKTKEQATYENAGTIKLTKNGNVAADDSTGMALMVDSTVKDVNLEKGKAKNTGTISLENVKNSSGMFVNINSNMTNQGTIAINSDIAKNNDPLKQQEYNIGMRADSAALTSNPATYTSPEIINDTGGKITLGGRYAIGMSVKGSTTEKAIATNKGEITGTNIKNGIGIFNLDGKITNSGTINLVGTGDSVNNIGIFLKKENIEANGTLETGSKITAEGNGSTGILLAEGTSLEYSGNLTVNGNKVSGIVVTNHSKVTENPLSGGAIKVGASSAAGGDSTKGSYGLVVKQGGELTLSKTETTVNVTGDKSVGIFSEGKMNLGKTNVITADGAVNFFAKDNGTISIKGGTSETGQKSLLFFQKTSSPDQNPKILIKDEMTAKIKGGTDPSNRGTAFFYQGNTTTGYSKFDSTEIETWKDKIFKDNSTNTLSKLTLNMENGSRLFVASRVAMDLTNTNPGELKNALGLKAITGDDYKSFMLYDSQLTIDKEVNLDSANDDYKKLEISNSSIINNDKISGKGQSQVAIAQENNKNNRDAVTITNNEKIKLLGANSTGIYAKYGIIENNTSGKIITTGANSTGIYALKNTEVSNKGTISVGANSTGIFYSDVESGKIHTTTTGLKNEGTIILTGTDAVGMYYEPGNIGGTTVTFENAAGGKIIAESNSAVGMYAKISKDEKLYQTINAGEITLKDGTTVNPTIGMYTDATKAGTNPLENKGTIKVGNNGIGMFGYELTTTGNITVGNNGIAMYSKNGNVTIGDNSIISRPTIKVGENKAVAVYIEGTSQNITSSNVTYEIGDQSYGFVNKGTGNDFNISGGSATLSNKGIFIYSSDKNGIINNTTDITSTGGNNYGIYSAGKGANAGKIDFTKGIGNIGIYATDSKADIKNSGEIKLGNSTKTNRSIGITTKAGTVSNFGKITVDGNYGLGLYSSGTGIINNDEDNANNIIGNITVTGDETAGAYANDTSDINLNAGTIAVNGNKAIGYYLNQGKNSKIASPAKINVTGDESTGVFVKAGKLTSYTGATTVTGDGVYGLVAGQNSEINATGGSLTVTGITGLSLSKQIGDRGAVGLVVQTGGTITGNGLNVEAKVEGEKSVGVYSAGTAQIGAANITASNGAVNFFAENGTISINRESEVETRTGANRGSLLFYASGDKSKILINGKMTAIVAGNPDASKTGTAFLYKGNGSDYAPFTKTDIQNWAKNTFGDGTTSKLNNLTLKMEDNSRLFVASNVQMNLSDTSGEALSKALGAKIEGEGYKTFMLYDSKLTVDNNVNLDNKNDAYNKLEISSSSIQNNFKIEGKQTGKVAIAQENTNTINKNRVTLTNNGTIELTGDKSTGIYAKFGVINNNSEKSISVGEYSTGIYALNNTRVSNKGTISVGKNSTGIFYSDVESKTITHNTTTGLKNEGTITLTGKDAVGMYYEPGNIGGKAVTFENAASGKIIAKSDSTEGMYAKVSKDNKSYDTINAGTIELTDGTSADPTIGMYTDAISTGTNPLENKGRITVGKHGIGMYGYEETTSGNITVGDKGVALYTQGGKVEVTKTSTLTVGKSDAAGIYAKGNGATIISAGNYKIGDDSYGIINKGAGNTVNITEGTAELSNRGKFIYSEDTKGKISTAAKVTATGDDNYGIYSSGNVTNTGTIDLSTGTGNIGILTKSATGNVENSGTIKVGDSTAADRSIGIVANDGGKAKNTGKIEVTKADGLGLYAVKGGTIENATGGTITTNGDSTIGAYAADSSNINLTGGEIKATGKSIIGYYLDKGTSSTVASSAKINVTGEESTGVFVSAGKLAYNGTTTVTGNGVYGLVAGKKSTINATGGNLTVTGTGGSLSNQTANRGTVGLVVQTGGEIKGNGLNVEAKVKGEKSVGVYSAGTAEIGKADITTSEGAVNFFAKDGTISINGESTVETGIGTGTNRGSLLFYAPSATSKILINAPMTATVKGDTDASRTGTAFFYQGQGTGYSSFTAADIGNWAKTNFGNETKSTLSNLTLNMEDNSRLFTASKVQMNLSDTSGVGLKDALGLADLIGSNYKTFMLYNSQLTINKEVKLDDDNDDYRKLEISNSSVINNDKISGTKANQVAIAQENNLADKNAVTIINKGSIELTGDNSTAIYAKNGTIVNNATGRITTTGEKSIGIFHSGEGKTATLKNEGNITVGDAGVAIYSKGGNVDLAGGEITTGAKEAVGVFTVGTKQEISNTGTRFNLKDNSFGFVNTGTGNTITTANTTTANLGKDSVYIYSEDTKGKVENRTNLTSTGDKNYGIYSAGTVINKGNINFAAGTGNVGIYTIKVGNAINRGTISVGASDVEKESYGIGMAIGGDKDSNGGSITNAGTILVQDANSIGMYGSGNGVKVQNDKDIILNANNTTGIYLDNGAEGINRGTIETGKAGLSKVVGVYLGENATLDNQGSIKIDATDGVGVYLKGGTVKNYGTITVTGTNSKDKYEYKPADTSKGLNNVKIDTKLETPVITRDGVEVKPFIAKKIEIDPKIPEVPSIDGKAIEGIDIKDFPKYERNQLVSKDSIGMYIDTSGINKTKPIEGLEKLTDKADLIVGTEASKYTTNKDIIIKDPNIINPYREAMLKNKKVTNWNIYSGSLTWMATAALDNSGYLGSSITMSKIPYTAFAGKASTPVNPTDSYNFLDGLEQRYGIEKLGTQENDVFQKLNGIGKNEETLLHQAFDEMMGHQYANVQQRIQATGSILDQEFKYLKKEWDTKSKDSNKIKAFGMQGEYKTDTAGIIDYSSHAKGVAYLHEKETAQLGNTTGWYAGLIHHEFKFK</sequence>
<dbReference type="Gene3D" id="2.160.20.20">
    <property type="match status" value="3"/>
</dbReference>
<reference evidence="1 2" key="1">
    <citation type="submission" date="2014-01" db="EMBL/GenBank/DDBJ databases">
        <title>Comparative genomics of Fusobacterium necrophorum wild isolates.</title>
        <authorList>
            <person name="Kittichotirat W."/>
            <person name="Bumgarner R.E."/>
            <person name="Lawrence P."/>
        </authorList>
    </citation>
    <scope>NUCLEOTIDE SEQUENCE [LARGE SCALE GENOMIC DNA]</scope>
    <source>
        <strain evidence="1 2">BL</strain>
    </source>
</reference>
<gene>
    <name evidence="1" type="ORF">FUSO3_09590</name>
</gene>